<dbReference type="Proteomes" id="UP000324222">
    <property type="component" value="Unassembled WGS sequence"/>
</dbReference>
<evidence type="ECO:0000313" key="1">
    <source>
        <dbReference type="EMBL" id="MPC78196.1"/>
    </source>
</evidence>
<proteinExistence type="predicted"/>
<protein>
    <submittedName>
        <fullName evidence="1">Uncharacterized protein</fullName>
    </submittedName>
</protein>
<name>A0A5B7I8I1_PORTR</name>
<comment type="caution">
    <text evidence="1">The sequence shown here is derived from an EMBL/GenBank/DDBJ whole genome shotgun (WGS) entry which is preliminary data.</text>
</comment>
<reference evidence="1 2" key="1">
    <citation type="submission" date="2019-05" db="EMBL/GenBank/DDBJ databases">
        <title>Another draft genome of Portunus trituberculatus and its Hox gene families provides insights of decapod evolution.</title>
        <authorList>
            <person name="Jeong J.-H."/>
            <person name="Song I."/>
            <person name="Kim S."/>
            <person name="Choi T."/>
            <person name="Kim D."/>
            <person name="Ryu S."/>
            <person name="Kim W."/>
        </authorList>
    </citation>
    <scope>NUCLEOTIDE SEQUENCE [LARGE SCALE GENOMIC DNA]</scope>
    <source>
        <tissue evidence="1">Muscle</tissue>
    </source>
</reference>
<dbReference type="AlphaFoldDB" id="A0A5B7I8I1"/>
<accession>A0A5B7I8I1</accession>
<gene>
    <name evidence="1" type="ORF">E2C01_072678</name>
</gene>
<keyword evidence="2" id="KW-1185">Reference proteome</keyword>
<organism evidence="1 2">
    <name type="scientific">Portunus trituberculatus</name>
    <name type="common">Swimming crab</name>
    <name type="synonym">Neptunus trituberculatus</name>
    <dbReference type="NCBI Taxonomy" id="210409"/>
    <lineage>
        <taxon>Eukaryota</taxon>
        <taxon>Metazoa</taxon>
        <taxon>Ecdysozoa</taxon>
        <taxon>Arthropoda</taxon>
        <taxon>Crustacea</taxon>
        <taxon>Multicrustacea</taxon>
        <taxon>Malacostraca</taxon>
        <taxon>Eumalacostraca</taxon>
        <taxon>Eucarida</taxon>
        <taxon>Decapoda</taxon>
        <taxon>Pleocyemata</taxon>
        <taxon>Brachyura</taxon>
        <taxon>Eubrachyura</taxon>
        <taxon>Portunoidea</taxon>
        <taxon>Portunidae</taxon>
        <taxon>Portuninae</taxon>
        <taxon>Portunus</taxon>
    </lineage>
</organism>
<dbReference type="EMBL" id="VSRR010047829">
    <property type="protein sequence ID" value="MPC78196.1"/>
    <property type="molecule type" value="Genomic_DNA"/>
</dbReference>
<sequence>MAGNNHNNNGFVPAAFKCPVPHTVLGKEVERARINSMVLGARQCPPAIPLLSPRRGLKGRRVKVLIVAASPSQISKRAITRRDVRGCFVPAASLQPVDLPATEGNVRVFSTGRAAFFVVIGKCGRRL</sequence>
<evidence type="ECO:0000313" key="2">
    <source>
        <dbReference type="Proteomes" id="UP000324222"/>
    </source>
</evidence>